<keyword evidence="8" id="KW-1185">Reference proteome</keyword>
<evidence type="ECO:0000256" key="4">
    <source>
        <dbReference type="ARBA" id="ARBA00023211"/>
    </source>
</evidence>
<dbReference type="PIRSF" id="PIRSF005962">
    <property type="entry name" value="Pept_M20D_amidohydro"/>
    <property type="match status" value="1"/>
</dbReference>
<evidence type="ECO:0000256" key="3">
    <source>
        <dbReference type="ARBA" id="ARBA00022801"/>
    </source>
</evidence>
<dbReference type="Gene3D" id="3.40.630.10">
    <property type="entry name" value="Zn peptidases"/>
    <property type="match status" value="1"/>
</dbReference>
<dbReference type="EMBL" id="JAYKXN010000007">
    <property type="protein sequence ID" value="KAK7271471.1"/>
    <property type="molecule type" value="Genomic_DNA"/>
</dbReference>
<dbReference type="NCBIfam" id="TIGR01891">
    <property type="entry name" value="amidohydrolases"/>
    <property type="match status" value="1"/>
</dbReference>
<gene>
    <name evidence="7" type="ORF">RJT34_27409</name>
</gene>
<sequence length="448" mass="48958">MDHHVRHILLLFLLLFLPTCFSFTFQEEESSNQSGSLKQQILELAKSPSMVKWMKGIRREIHEHPELAYHEFNTSAIIRRELDHLGVAYKWPVANTGVVAKIGSGSPPFVALRADMDALPIQELVDWDHKSKVDGKMHACAHDAHVAMLLGAAKILQKVQDKLQTTIVLIFQPAEERGTGAKDMIQEKVLEDVGAILGLHLAPEYPTGVVASRPGEFLAGCGSFKAKINGKGGLAGSPQHCFDPVLAASTSVISLQNIVSREADPLDSQVLSVAMVHAGSAHDIIPDSAIIGGTYRAFSKKSFYALSKRIEEVIKGQAEVHRCTAEVEFFGNEHPTIPPTTNDQGIYQLVRQVSSKIVGEENIELAPAFTGSEDFAFYLEKVPGAFFLVGIRNEKGGSIYPAHSPYYFVDEDVLPIGAAIHAGFALSYHSYSTNADCLNTYPPLVSEK</sequence>
<dbReference type="InterPro" id="IPR017439">
    <property type="entry name" value="Amidohydrolase"/>
</dbReference>
<dbReference type="CDD" id="cd08017">
    <property type="entry name" value="M20_IAA_Hyd"/>
    <property type="match status" value="1"/>
</dbReference>
<accession>A0AAN9FC82</accession>
<evidence type="ECO:0000256" key="6">
    <source>
        <dbReference type="SAM" id="SignalP"/>
    </source>
</evidence>
<evidence type="ECO:0000313" key="8">
    <source>
        <dbReference type="Proteomes" id="UP001359559"/>
    </source>
</evidence>
<dbReference type="PANTHER" id="PTHR11014:SF147">
    <property type="entry name" value="PEPTIDASE M20 DIMERISATION DOMAIN-CONTAINING PROTEIN"/>
    <property type="match status" value="1"/>
</dbReference>
<keyword evidence="3" id="KW-0378">Hydrolase</keyword>
<dbReference type="InterPro" id="IPR002933">
    <property type="entry name" value="Peptidase_M20"/>
</dbReference>
<feature type="binding site" evidence="5">
    <location>
        <position position="142"/>
    </location>
    <ligand>
        <name>Mn(2+)</name>
        <dbReference type="ChEBI" id="CHEBI:29035"/>
        <label>2</label>
    </ligand>
</feature>
<evidence type="ECO:0000313" key="7">
    <source>
        <dbReference type="EMBL" id="KAK7271471.1"/>
    </source>
</evidence>
<dbReference type="GO" id="GO:0010179">
    <property type="term" value="F:IAA-Ala conjugate hydrolase activity"/>
    <property type="evidence" value="ECO:0007669"/>
    <property type="project" value="TreeGrafter"/>
</dbReference>
<keyword evidence="2 6" id="KW-0732">Signal</keyword>
<proteinExistence type="inferred from homology"/>
<keyword evidence="5" id="KW-0479">Metal-binding</keyword>
<evidence type="ECO:0000256" key="5">
    <source>
        <dbReference type="PIRSR" id="PIRSR005962-1"/>
    </source>
</evidence>
<evidence type="ECO:0000256" key="1">
    <source>
        <dbReference type="ARBA" id="ARBA00006153"/>
    </source>
</evidence>
<dbReference type="Proteomes" id="UP001359559">
    <property type="component" value="Unassembled WGS sequence"/>
</dbReference>
<feature type="chain" id="PRO_5042941619" evidence="6">
    <location>
        <begin position="23"/>
        <end position="448"/>
    </location>
</feature>
<keyword evidence="4 5" id="KW-0464">Manganese</keyword>
<dbReference type="InterPro" id="IPR036264">
    <property type="entry name" value="Bact_exopeptidase_dim_dom"/>
</dbReference>
<dbReference type="SUPFAM" id="SSF55031">
    <property type="entry name" value="Bacterial exopeptidase dimerisation domain"/>
    <property type="match status" value="1"/>
</dbReference>
<protein>
    <submittedName>
        <fullName evidence="7">Uncharacterized protein</fullName>
    </submittedName>
</protein>
<comment type="cofactor">
    <cofactor evidence="5">
        <name>Mn(2+)</name>
        <dbReference type="ChEBI" id="CHEBI:29035"/>
    </cofactor>
    <text evidence="5">The Mn(2+) ion enhances activity.</text>
</comment>
<dbReference type="GO" id="GO:0046872">
    <property type="term" value="F:metal ion binding"/>
    <property type="evidence" value="ECO:0007669"/>
    <property type="project" value="UniProtKB-KW"/>
</dbReference>
<feature type="binding site" evidence="5">
    <location>
        <position position="176"/>
    </location>
    <ligand>
        <name>Mn(2+)</name>
        <dbReference type="ChEBI" id="CHEBI:29035"/>
        <label>2</label>
    </ligand>
</feature>
<dbReference type="GO" id="GO:0005783">
    <property type="term" value="C:endoplasmic reticulum"/>
    <property type="evidence" value="ECO:0007669"/>
    <property type="project" value="TreeGrafter"/>
</dbReference>
<dbReference type="Gene3D" id="3.30.70.360">
    <property type="match status" value="1"/>
</dbReference>
<feature type="binding site" evidence="5">
    <location>
        <position position="140"/>
    </location>
    <ligand>
        <name>Mn(2+)</name>
        <dbReference type="ChEBI" id="CHEBI:29035"/>
        <label>2</label>
    </ligand>
</feature>
<dbReference type="FunFam" id="3.30.70.360:FF:000001">
    <property type="entry name" value="N-acetyldiaminopimelate deacetylase"/>
    <property type="match status" value="1"/>
</dbReference>
<feature type="binding site" evidence="5">
    <location>
        <position position="200"/>
    </location>
    <ligand>
        <name>Mn(2+)</name>
        <dbReference type="ChEBI" id="CHEBI:29035"/>
        <label>2</label>
    </ligand>
</feature>
<name>A0AAN9FC82_CLITE</name>
<dbReference type="InterPro" id="IPR044757">
    <property type="entry name" value="ILR1-like_Hyd"/>
</dbReference>
<dbReference type="GO" id="GO:0009850">
    <property type="term" value="P:auxin metabolic process"/>
    <property type="evidence" value="ECO:0007669"/>
    <property type="project" value="InterPro"/>
</dbReference>
<feature type="signal peptide" evidence="6">
    <location>
        <begin position="1"/>
        <end position="22"/>
    </location>
</feature>
<dbReference type="Pfam" id="PF01546">
    <property type="entry name" value="Peptidase_M20"/>
    <property type="match status" value="1"/>
</dbReference>
<organism evidence="7 8">
    <name type="scientific">Clitoria ternatea</name>
    <name type="common">Butterfly pea</name>
    <dbReference type="NCBI Taxonomy" id="43366"/>
    <lineage>
        <taxon>Eukaryota</taxon>
        <taxon>Viridiplantae</taxon>
        <taxon>Streptophyta</taxon>
        <taxon>Embryophyta</taxon>
        <taxon>Tracheophyta</taxon>
        <taxon>Spermatophyta</taxon>
        <taxon>Magnoliopsida</taxon>
        <taxon>eudicotyledons</taxon>
        <taxon>Gunneridae</taxon>
        <taxon>Pentapetalae</taxon>
        <taxon>rosids</taxon>
        <taxon>fabids</taxon>
        <taxon>Fabales</taxon>
        <taxon>Fabaceae</taxon>
        <taxon>Papilionoideae</taxon>
        <taxon>50 kb inversion clade</taxon>
        <taxon>NPAAA clade</taxon>
        <taxon>indigoferoid/millettioid clade</taxon>
        <taxon>Phaseoleae</taxon>
        <taxon>Clitoria</taxon>
    </lineage>
</organism>
<comment type="similarity">
    <text evidence="1">Belongs to the peptidase M20 family.</text>
</comment>
<dbReference type="SUPFAM" id="SSF53187">
    <property type="entry name" value="Zn-dependent exopeptidases"/>
    <property type="match status" value="1"/>
</dbReference>
<dbReference type="PANTHER" id="PTHR11014">
    <property type="entry name" value="PEPTIDASE M20 FAMILY MEMBER"/>
    <property type="match status" value="1"/>
</dbReference>
<feature type="binding site" evidence="5">
    <location>
        <position position="403"/>
    </location>
    <ligand>
        <name>Mn(2+)</name>
        <dbReference type="ChEBI" id="CHEBI:29035"/>
        <label>2</label>
    </ligand>
</feature>
<dbReference type="AlphaFoldDB" id="A0AAN9FC82"/>
<comment type="caution">
    <text evidence="7">The sequence shown here is derived from an EMBL/GenBank/DDBJ whole genome shotgun (WGS) entry which is preliminary data.</text>
</comment>
<evidence type="ECO:0000256" key="2">
    <source>
        <dbReference type="ARBA" id="ARBA00022729"/>
    </source>
</evidence>
<reference evidence="7 8" key="1">
    <citation type="submission" date="2024-01" db="EMBL/GenBank/DDBJ databases">
        <title>The genomes of 5 underutilized Papilionoideae crops provide insights into root nodulation and disease resistance.</title>
        <authorList>
            <person name="Yuan L."/>
        </authorList>
    </citation>
    <scope>NUCLEOTIDE SEQUENCE [LARGE SCALE GENOMIC DNA]</scope>
    <source>
        <strain evidence="7">LY-2023</strain>
        <tissue evidence="7">Leaf</tissue>
    </source>
</reference>